<reference evidence="3 4" key="2">
    <citation type="submission" date="2019-07" db="EMBL/GenBank/DDBJ databases">
        <title>Algibacter marinivivus sp. nov., isolated from the surface of a marine red alga.</title>
        <authorList>
            <person name="Zhong X."/>
            <person name="Xu W."/>
            <person name="Zhang Y."/>
            <person name="Zhang Q."/>
            <person name="Du Z."/>
        </authorList>
    </citation>
    <scope>NUCLEOTIDE SEQUENCE [LARGE SCALE GENOMIC DNA]</scope>
    <source>
        <strain evidence="3 4">RU-4-M-4</strain>
    </source>
</reference>
<gene>
    <name evidence="2" type="ORF">F2B50_12705</name>
    <name evidence="3" type="ORF">FPF71_12705</name>
</gene>
<dbReference type="Proteomes" id="UP000315145">
    <property type="component" value="Unassembled WGS sequence"/>
</dbReference>
<dbReference type="EMBL" id="VMBF01000008">
    <property type="protein sequence ID" value="TSJ74047.1"/>
    <property type="molecule type" value="Genomic_DNA"/>
</dbReference>
<evidence type="ECO:0000256" key="1">
    <source>
        <dbReference type="SAM" id="Phobius"/>
    </source>
</evidence>
<accession>A0A5M7B298</accession>
<evidence type="ECO:0000313" key="3">
    <source>
        <dbReference type="EMBL" id="TSJ74047.1"/>
    </source>
</evidence>
<sequence length="297" mass="33540">MNKLITAFLCFFVIQINAQEETETTAFEAESYPKTLDSINNSFTYQYGEVILNDGLAILNVPKGFKFLDGQQSKRVLTDLWGNPPSEPLGLLFPEAMTPMHDEFTYAVEIEYSDEGYIEDEDAEDLDYDDLLEEMQEDIKVDNPQRTAQGYPTMELVGWASPPYYDQDNKKLHWAKELKFEDYDVNTLNYNIRILGRNGFLNLNAIGDIDMLDAFNADRDNILHSVEFTAGNRYSDFNPDIDKVAAYGIGGLIAGKILAKAGFFAVILKFWKFIAIGAVALFSGFRKKLFGAGKEDA</sequence>
<dbReference type="EMBL" id="VWRS01000008">
    <property type="protein sequence ID" value="KAA5823559.1"/>
    <property type="molecule type" value="Genomic_DNA"/>
</dbReference>
<dbReference type="RefSeq" id="WP_144117042.1">
    <property type="nucleotide sequence ID" value="NZ_JACHGE010000002.1"/>
</dbReference>
<dbReference type="OrthoDB" id="196355at2"/>
<keyword evidence="1" id="KW-0812">Transmembrane</keyword>
<protein>
    <submittedName>
        <fullName evidence="2">DUF2167 domain-containing protein</fullName>
    </submittedName>
</protein>
<keyword evidence="1" id="KW-0472">Membrane</keyword>
<keyword evidence="4" id="KW-1185">Reference proteome</keyword>
<comment type="caution">
    <text evidence="2">The sequence shown here is derived from an EMBL/GenBank/DDBJ whole genome shotgun (WGS) entry which is preliminary data.</text>
</comment>
<organism evidence="2 5">
    <name type="scientific">Algibacter amylolyticus</name>
    <dbReference type="NCBI Taxonomy" id="1608400"/>
    <lineage>
        <taxon>Bacteria</taxon>
        <taxon>Pseudomonadati</taxon>
        <taxon>Bacteroidota</taxon>
        <taxon>Flavobacteriia</taxon>
        <taxon>Flavobacteriales</taxon>
        <taxon>Flavobacteriaceae</taxon>
        <taxon>Algibacter</taxon>
    </lineage>
</organism>
<proteinExistence type="predicted"/>
<dbReference type="Proteomes" id="UP000322315">
    <property type="component" value="Unassembled WGS sequence"/>
</dbReference>
<reference evidence="2" key="3">
    <citation type="submission" date="2019-09" db="EMBL/GenBank/DDBJ databases">
        <authorList>
            <person name="Zhang D.-C."/>
        </authorList>
    </citation>
    <scope>NUCLEOTIDE SEQUENCE</scope>
    <source>
        <strain evidence="2">RU-4-M-4</strain>
    </source>
</reference>
<evidence type="ECO:0000313" key="4">
    <source>
        <dbReference type="Proteomes" id="UP000315145"/>
    </source>
</evidence>
<dbReference type="InterPro" id="IPR018682">
    <property type="entry name" value="DUF2167_membr"/>
</dbReference>
<dbReference type="Pfam" id="PF09935">
    <property type="entry name" value="DUF2167"/>
    <property type="match status" value="1"/>
</dbReference>
<reference evidence="2 5" key="1">
    <citation type="journal article" date="2015" name="Int. J. Syst. Evol. Microbiol.">
        <title>Algibacter amylolyticus sp. nov., isolated from intertidal sediment.</title>
        <authorList>
            <person name="Zhang D.C."/>
            <person name="Wu J."/>
            <person name="Neuner K."/>
            <person name="Yao J."/>
            <person name="Margesin R."/>
        </authorList>
    </citation>
    <scope>NUCLEOTIDE SEQUENCE [LARGE SCALE GENOMIC DNA]</scope>
    <source>
        <strain evidence="2 5">RU-4-M-4</strain>
    </source>
</reference>
<name>A0A5M7B298_9FLAO</name>
<feature type="transmembrane region" description="Helical" evidence="1">
    <location>
        <begin position="262"/>
        <end position="285"/>
    </location>
</feature>
<dbReference type="AlphaFoldDB" id="A0A5M7B298"/>
<evidence type="ECO:0000313" key="2">
    <source>
        <dbReference type="EMBL" id="KAA5823559.1"/>
    </source>
</evidence>
<evidence type="ECO:0000313" key="5">
    <source>
        <dbReference type="Proteomes" id="UP000322315"/>
    </source>
</evidence>
<keyword evidence="1" id="KW-1133">Transmembrane helix</keyword>